<evidence type="ECO:0000313" key="1">
    <source>
        <dbReference type="EMBL" id="KAI3740496.1"/>
    </source>
</evidence>
<comment type="caution">
    <text evidence="1">The sequence shown here is derived from an EMBL/GenBank/DDBJ whole genome shotgun (WGS) entry which is preliminary data.</text>
</comment>
<dbReference type="EMBL" id="CM042013">
    <property type="protein sequence ID" value="KAI3740496.1"/>
    <property type="molecule type" value="Genomic_DNA"/>
</dbReference>
<name>A0ACB9D1Z4_CICIN</name>
<protein>
    <submittedName>
        <fullName evidence="1">Uncharacterized protein</fullName>
    </submittedName>
</protein>
<evidence type="ECO:0000313" key="2">
    <source>
        <dbReference type="Proteomes" id="UP001055811"/>
    </source>
</evidence>
<reference evidence="2" key="1">
    <citation type="journal article" date="2022" name="Mol. Ecol. Resour.">
        <title>The genomes of chicory, endive, great burdock and yacon provide insights into Asteraceae palaeo-polyploidization history and plant inulin production.</title>
        <authorList>
            <person name="Fan W."/>
            <person name="Wang S."/>
            <person name="Wang H."/>
            <person name="Wang A."/>
            <person name="Jiang F."/>
            <person name="Liu H."/>
            <person name="Zhao H."/>
            <person name="Xu D."/>
            <person name="Zhang Y."/>
        </authorList>
    </citation>
    <scope>NUCLEOTIDE SEQUENCE [LARGE SCALE GENOMIC DNA]</scope>
    <source>
        <strain evidence="2">cv. Punajuju</strain>
    </source>
</reference>
<proteinExistence type="predicted"/>
<gene>
    <name evidence="1" type="ORF">L2E82_30951</name>
</gene>
<organism evidence="1 2">
    <name type="scientific">Cichorium intybus</name>
    <name type="common">Chicory</name>
    <dbReference type="NCBI Taxonomy" id="13427"/>
    <lineage>
        <taxon>Eukaryota</taxon>
        <taxon>Viridiplantae</taxon>
        <taxon>Streptophyta</taxon>
        <taxon>Embryophyta</taxon>
        <taxon>Tracheophyta</taxon>
        <taxon>Spermatophyta</taxon>
        <taxon>Magnoliopsida</taxon>
        <taxon>eudicotyledons</taxon>
        <taxon>Gunneridae</taxon>
        <taxon>Pentapetalae</taxon>
        <taxon>asterids</taxon>
        <taxon>campanulids</taxon>
        <taxon>Asterales</taxon>
        <taxon>Asteraceae</taxon>
        <taxon>Cichorioideae</taxon>
        <taxon>Cichorieae</taxon>
        <taxon>Cichoriinae</taxon>
        <taxon>Cichorium</taxon>
    </lineage>
</organism>
<reference evidence="1 2" key="2">
    <citation type="journal article" date="2022" name="Mol. Ecol. Resour.">
        <title>The genomes of chicory, endive, great burdock and yacon provide insights into Asteraceae paleo-polyploidization history and plant inulin production.</title>
        <authorList>
            <person name="Fan W."/>
            <person name="Wang S."/>
            <person name="Wang H."/>
            <person name="Wang A."/>
            <person name="Jiang F."/>
            <person name="Liu H."/>
            <person name="Zhao H."/>
            <person name="Xu D."/>
            <person name="Zhang Y."/>
        </authorList>
    </citation>
    <scope>NUCLEOTIDE SEQUENCE [LARGE SCALE GENOMIC DNA]</scope>
    <source>
        <strain evidence="2">cv. Punajuju</strain>
        <tissue evidence="1">Leaves</tissue>
    </source>
</reference>
<keyword evidence="2" id="KW-1185">Reference proteome</keyword>
<sequence length="80" mass="9454">MCRLVLDGVHGSLVGAVMRNLVLGVEVPREVWAWLYQQCYNWQLQVIKRKELTGLLTYKAMSNKLMRVWEFSFNHHFIMA</sequence>
<accession>A0ACB9D1Z4</accession>
<dbReference type="Proteomes" id="UP001055811">
    <property type="component" value="Linkage Group LG05"/>
</dbReference>